<name>A0A2T5ANU4_MYCDI</name>
<evidence type="ECO:0000313" key="2">
    <source>
        <dbReference type="EMBL" id="PTM88398.1"/>
    </source>
</evidence>
<dbReference type="AlphaFoldDB" id="A0A2T5ANU4"/>
<gene>
    <name evidence="2" type="ORF">C7449_11231</name>
</gene>
<keyword evidence="1" id="KW-0812">Transmembrane</keyword>
<organism evidence="2 3">
    <name type="scientific">Mycoplana dimorpha</name>
    <dbReference type="NCBI Taxonomy" id="28320"/>
    <lineage>
        <taxon>Bacteria</taxon>
        <taxon>Pseudomonadati</taxon>
        <taxon>Pseudomonadota</taxon>
        <taxon>Alphaproteobacteria</taxon>
        <taxon>Hyphomicrobiales</taxon>
        <taxon>Rhizobiaceae</taxon>
        <taxon>Mycoplana</taxon>
    </lineage>
</organism>
<proteinExistence type="predicted"/>
<protein>
    <submittedName>
        <fullName evidence="2">Uncharacterized protein</fullName>
    </submittedName>
</protein>
<dbReference type="Proteomes" id="UP000241247">
    <property type="component" value="Unassembled WGS sequence"/>
</dbReference>
<keyword evidence="1" id="KW-0472">Membrane</keyword>
<keyword evidence="3" id="KW-1185">Reference proteome</keyword>
<evidence type="ECO:0000256" key="1">
    <source>
        <dbReference type="SAM" id="Phobius"/>
    </source>
</evidence>
<reference evidence="2 3" key="1">
    <citation type="submission" date="2018-04" db="EMBL/GenBank/DDBJ databases">
        <title>Genomic Encyclopedia of Type Strains, Phase IV (KMG-IV): sequencing the most valuable type-strain genomes for metagenomic binning, comparative biology and taxonomic classification.</title>
        <authorList>
            <person name="Goeker M."/>
        </authorList>
    </citation>
    <scope>NUCLEOTIDE SEQUENCE [LARGE SCALE GENOMIC DNA]</scope>
    <source>
        <strain evidence="2 3">DSM 7138</strain>
    </source>
</reference>
<keyword evidence="1" id="KW-1133">Transmembrane helix</keyword>
<feature type="transmembrane region" description="Helical" evidence="1">
    <location>
        <begin position="27"/>
        <end position="47"/>
    </location>
</feature>
<comment type="caution">
    <text evidence="2">The sequence shown here is derived from an EMBL/GenBank/DDBJ whole genome shotgun (WGS) entry which is preliminary data.</text>
</comment>
<dbReference type="EMBL" id="PZZZ01000012">
    <property type="protein sequence ID" value="PTM88398.1"/>
    <property type="molecule type" value="Genomic_DNA"/>
</dbReference>
<accession>A0A2T5ANU4</accession>
<sequence>MTHGAQVMQDSIVEVTKTVSGLSIETLLGLIALGAFGLAAFAIYAVLSVTGRHK</sequence>
<evidence type="ECO:0000313" key="3">
    <source>
        <dbReference type="Proteomes" id="UP000241247"/>
    </source>
</evidence>